<feature type="region of interest" description="Disordered" evidence="1">
    <location>
        <begin position="456"/>
        <end position="480"/>
    </location>
</feature>
<accession>A0ABR4QGU0</accession>
<gene>
    <name evidence="3" type="ORF">TcWFU_004560</name>
</gene>
<evidence type="ECO:0000259" key="2">
    <source>
        <dbReference type="Pfam" id="PF25204"/>
    </source>
</evidence>
<sequence>MSSCNRIAVPLKTDKNVKESETTSIGDIESWPLIQGYSCDSRSTENRASFTRDYKVFRFCNVNYLAQLSEIYLKLQWAFTEIIDQILSKSLAMLEVIIRTVKAQLKEKLAKFNYSNIKIRFNSEGAHEKVDDCVHLATLELSLFDLRDYYNNLNGSVSYADSLLISEIFLNGGNDRISTSVFNMTKHIPAFCCWDSEPKPQLAKPSTKSSAASERKTIPVALLHQGINEVGITAAFCQFNAGSIRISNQRLGYYCFSVASVACFSTDSKEFWGLWQVEVEDIFLERRIRPSPAPFCLTSEDFKGLAKNIFGSNTPPCDTQCILLVLRLGAVSHDALENLRACKVDLDINKRSEVALLSQMDHEARIKVALNGGKGQIFYPSSADEILNFSRNISVEGSTYARNHLESSLCLSAAQKYDQCLSTESLLSRCGIPFSHIDEQKLLLKQKLGIVREPFTYMPKSDSTPSLDRQDEKGSDHLNLDGKEQSNSLQMIIICGFHGSHVVDVAGCIVSIATDSIVWLVLHPKSLMEVSDLLNSSLKQKTEEARSGEKRRFCVLLVAPLWTSVPEVLTQIESFLSPVHNDSKVAPICITSTITCVDPRMCLMGPDGLMLPGLCPFFDRGWVNVIIFTNPTKMNNTVETSRSRLLMQAIRQLNPRAVVLTAPFGRIKNYTQLSLLLNENLFDEEESQRYRLLTYANHGSSLGAYCLKAVSVQFKLPLDRTKWISALKRLRSNLSPFSDEPIIVYAEANLAFDEDPKSGFNCRYWPQIDVLKEAKDGLKGDSGDILPNNVSLYSLTAQFFISQKKTAIRSIYGGDCEEKLKNWLKAWLRECLRYVPALS</sequence>
<dbReference type="PANTHER" id="PTHR33664">
    <property type="entry name" value="RCG26366"/>
    <property type="match status" value="1"/>
</dbReference>
<evidence type="ECO:0000256" key="1">
    <source>
        <dbReference type="SAM" id="MobiDB-lite"/>
    </source>
</evidence>
<dbReference type="PANTHER" id="PTHR33664:SF1">
    <property type="entry name" value="DYNEIN AXONEMAL ASSEMBLY FACTOR 9"/>
    <property type="match status" value="1"/>
</dbReference>
<proteinExistence type="predicted"/>
<name>A0ABR4QGU0_9CEST</name>
<feature type="domain" description="DAAF9" evidence="2">
    <location>
        <begin position="493"/>
        <end position="696"/>
    </location>
</feature>
<dbReference type="EMBL" id="JAKROA010000003">
    <property type="protein sequence ID" value="KAL5108859.1"/>
    <property type="molecule type" value="Genomic_DNA"/>
</dbReference>
<dbReference type="Proteomes" id="UP001651158">
    <property type="component" value="Unassembled WGS sequence"/>
</dbReference>
<feature type="compositionally biased region" description="Basic and acidic residues" evidence="1">
    <location>
        <begin position="468"/>
        <end position="480"/>
    </location>
</feature>
<dbReference type="InterPro" id="IPR057478">
    <property type="entry name" value="DAAF9_2"/>
</dbReference>
<reference evidence="3 4" key="1">
    <citation type="journal article" date="2022" name="Front. Cell. Infect. Microbiol.">
        <title>The Genomes of Two Strains of Taenia crassiceps the Animal Model for the Study of Human Cysticercosis.</title>
        <authorList>
            <person name="Bobes R.J."/>
            <person name="Estrada K."/>
            <person name="Rios-Valencia D.G."/>
            <person name="Calderon-Gallegos A."/>
            <person name="de la Torre P."/>
            <person name="Carrero J.C."/>
            <person name="Sanchez-Flores A."/>
            <person name="Laclette J.P."/>
        </authorList>
    </citation>
    <scope>NUCLEOTIDE SEQUENCE [LARGE SCALE GENOMIC DNA]</scope>
    <source>
        <strain evidence="3">WFUcys</strain>
    </source>
</reference>
<organism evidence="3 4">
    <name type="scientific">Taenia crassiceps</name>
    <dbReference type="NCBI Taxonomy" id="6207"/>
    <lineage>
        <taxon>Eukaryota</taxon>
        <taxon>Metazoa</taxon>
        <taxon>Spiralia</taxon>
        <taxon>Lophotrochozoa</taxon>
        <taxon>Platyhelminthes</taxon>
        <taxon>Cestoda</taxon>
        <taxon>Eucestoda</taxon>
        <taxon>Cyclophyllidea</taxon>
        <taxon>Taeniidae</taxon>
        <taxon>Taenia</taxon>
    </lineage>
</organism>
<evidence type="ECO:0000313" key="3">
    <source>
        <dbReference type="EMBL" id="KAL5108859.1"/>
    </source>
</evidence>
<dbReference type="InterPro" id="IPR040342">
    <property type="entry name" value="DNAAF9"/>
</dbReference>
<evidence type="ECO:0000313" key="4">
    <source>
        <dbReference type="Proteomes" id="UP001651158"/>
    </source>
</evidence>
<keyword evidence="4" id="KW-1185">Reference proteome</keyword>
<dbReference type="Pfam" id="PF25204">
    <property type="entry name" value="DAAF9_2"/>
    <property type="match status" value="1"/>
</dbReference>
<comment type="caution">
    <text evidence="3">The sequence shown here is derived from an EMBL/GenBank/DDBJ whole genome shotgun (WGS) entry which is preliminary data.</text>
</comment>
<protein>
    <recommendedName>
        <fullName evidence="2">DAAF9 domain-containing protein</fullName>
    </recommendedName>
</protein>